<protein>
    <recommendedName>
        <fullName evidence="1">RsaL-like HTH domain-containing protein</fullName>
    </recommendedName>
</protein>
<organism evidence="2 3">
    <name type="scientific">Pseudomonas fluorescens</name>
    <dbReference type="NCBI Taxonomy" id="294"/>
    <lineage>
        <taxon>Bacteria</taxon>
        <taxon>Pseudomonadati</taxon>
        <taxon>Pseudomonadota</taxon>
        <taxon>Gammaproteobacteria</taxon>
        <taxon>Pseudomonadales</taxon>
        <taxon>Pseudomonadaceae</taxon>
        <taxon>Pseudomonas</taxon>
    </lineage>
</organism>
<accession>A0A0N9WYW0</accession>
<dbReference type="InterPro" id="IPR055172">
    <property type="entry name" value="HTH_RsaL-like"/>
</dbReference>
<proteinExistence type="predicted"/>
<name>A0A0N9WYW0_PSEFL</name>
<feature type="domain" description="RsaL-like HTH" evidence="1">
    <location>
        <begin position="18"/>
        <end position="61"/>
    </location>
</feature>
<evidence type="ECO:0000313" key="2">
    <source>
        <dbReference type="EMBL" id="ALI07594.1"/>
    </source>
</evidence>
<reference evidence="3" key="1">
    <citation type="submission" date="2015-09" db="EMBL/GenBank/DDBJ databases">
        <title>Whole genome sequence of Pseudomonas fluorescens FW300-N2C3.</title>
        <authorList>
            <person name="Ray J."/>
            <person name="Melnyk R."/>
            <person name="Deutschbauer A."/>
        </authorList>
    </citation>
    <scope>NUCLEOTIDE SEQUENCE [LARGE SCALE GENOMIC DNA]</scope>
    <source>
        <strain evidence="3">FW300-N2C3</strain>
    </source>
</reference>
<dbReference type="OrthoDB" id="3173404at2"/>
<dbReference type="Pfam" id="PF22495">
    <property type="entry name" value="HTH_92"/>
    <property type="match status" value="1"/>
</dbReference>
<dbReference type="RefSeq" id="WP_060740052.1">
    <property type="nucleotide sequence ID" value="NZ_CP012831.1"/>
</dbReference>
<sequence length="76" mass="8683">MKLLNTSTVREVARQAISLRLDQKQSQTEFWSRFGISQACASRIECTSQVPAPVYILLRLYLSGRLQESDLAQRPQ</sequence>
<gene>
    <name evidence="2" type="ORF">AO356_12460</name>
</gene>
<dbReference type="EMBL" id="CP012831">
    <property type="protein sequence ID" value="ALI07594.1"/>
    <property type="molecule type" value="Genomic_DNA"/>
</dbReference>
<evidence type="ECO:0000259" key="1">
    <source>
        <dbReference type="Pfam" id="PF22495"/>
    </source>
</evidence>
<dbReference type="Proteomes" id="UP000059425">
    <property type="component" value="Chromosome"/>
</dbReference>
<evidence type="ECO:0000313" key="3">
    <source>
        <dbReference type="Proteomes" id="UP000059425"/>
    </source>
</evidence>
<dbReference type="AlphaFoldDB" id="A0A0N9WYW0"/>
<reference evidence="2 3" key="2">
    <citation type="journal article" date="2018" name="Nature">
        <title>Mutant phenotypes for thousands of bacterial genes of unknown function.</title>
        <authorList>
            <person name="Price M.N."/>
            <person name="Wetmore K.M."/>
            <person name="Waters R.J."/>
            <person name="Callaghan M."/>
            <person name="Ray J."/>
            <person name="Liu H."/>
            <person name="Kuehl J.V."/>
            <person name="Melnyk R.A."/>
            <person name="Lamson J.S."/>
            <person name="Suh Y."/>
            <person name="Carlson H.K."/>
            <person name="Esquivel Z."/>
            <person name="Sadeeshkumar H."/>
            <person name="Chakraborty R."/>
            <person name="Zane G.M."/>
            <person name="Rubin B.E."/>
            <person name="Wall J.D."/>
            <person name="Visel A."/>
            <person name="Bristow J."/>
            <person name="Blow M.J."/>
            <person name="Arkin A.P."/>
            <person name="Deutschbauer A.M."/>
        </authorList>
    </citation>
    <scope>NUCLEOTIDE SEQUENCE [LARGE SCALE GENOMIC DNA]</scope>
    <source>
        <strain evidence="2 3">FW300-N2C3</strain>
    </source>
</reference>